<dbReference type="GO" id="GO:0005814">
    <property type="term" value="C:centriole"/>
    <property type="evidence" value="ECO:0007669"/>
    <property type="project" value="UniProtKB-SubCell"/>
</dbReference>
<proteinExistence type="inferred from homology"/>
<evidence type="ECO:0000256" key="7">
    <source>
        <dbReference type="ARBA" id="ARBA00023212"/>
    </source>
</evidence>
<keyword evidence="7" id="KW-0206">Cytoskeleton</keyword>
<dbReference type="AlphaFoldDB" id="A0A9P3USV9"/>
<dbReference type="OrthoDB" id="2130750at2759"/>
<reference evidence="11" key="1">
    <citation type="submission" date="2022-07" db="EMBL/GenBank/DDBJ databases">
        <title>The genome of Lyophyllum shimeji provides insight into the initial evolution of ectomycorrhizal fungal genome.</title>
        <authorList>
            <person name="Kobayashi Y."/>
            <person name="Shibata T."/>
            <person name="Hirakawa H."/>
            <person name="Shigenobu S."/>
            <person name="Nishiyama T."/>
            <person name="Yamada A."/>
            <person name="Hasebe M."/>
            <person name="Kawaguchi M."/>
        </authorList>
    </citation>
    <scope>NUCLEOTIDE SEQUENCE</scope>
    <source>
        <strain evidence="11">AT787</strain>
    </source>
</reference>
<evidence type="ECO:0000256" key="6">
    <source>
        <dbReference type="ARBA" id="ARBA00023054"/>
    </source>
</evidence>
<feature type="domain" description="CAP-Gly" evidence="10">
    <location>
        <begin position="26"/>
        <end position="68"/>
    </location>
</feature>
<dbReference type="InterPro" id="IPR000938">
    <property type="entry name" value="CAP-Gly_domain"/>
</dbReference>
<feature type="region of interest" description="Disordered" evidence="9">
    <location>
        <begin position="83"/>
        <end position="162"/>
    </location>
</feature>
<dbReference type="GO" id="GO:0005819">
    <property type="term" value="C:spindle"/>
    <property type="evidence" value="ECO:0007669"/>
    <property type="project" value="UniProtKB-SubCell"/>
</dbReference>
<evidence type="ECO:0000256" key="2">
    <source>
        <dbReference type="ARBA" id="ARBA00011010"/>
    </source>
</evidence>
<keyword evidence="3" id="KW-0963">Cytoplasm</keyword>
<evidence type="ECO:0000256" key="4">
    <source>
        <dbReference type="ARBA" id="ARBA00022701"/>
    </source>
</evidence>
<dbReference type="Pfam" id="PF12455">
    <property type="entry name" value="Dynactin"/>
    <property type="match status" value="1"/>
</dbReference>
<evidence type="ECO:0000313" key="11">
    <source>
        <dbReference type="EMBL" id="GLB43572.1"/>
    </source>
</evidence>
<dbReference type="SMART" id="SM01052">
    <property type="entry name" value="CAP_GLY"/>
    <property type="match status" value="1"/>
</dbReference>
<feature type="region of interest" description="Disordered" evidence="9">
    <location>
        <begin position="174"/>
        <end position="270"/>
    </location>
</feature>
<dbReference type="EMBL" id="BRPK01000014">
    <property type="protein sequence ID" value="GLB43572.1"/>
    <property type="molecule type" value="Genomic_DNA"/>
</dbReference>
<dbReference type="SUPFAM" id="SSF74924">
    <property type="entry name" value="Cap-Gly domain"/>
    <property type="match status" value="1"/>
</dbReference>
<dbReference type="Gene3D" id="2.30.30.190">
    <property type="entry name" value="CAP Gly-rich-like domain"/>
    <property type="match status" value="1"/>
</dbReference>
<keyword evidence="12" id="KW-1185">Reference proteome</keyword>
<organism evidence="11 12">
    <name type="scientific">Lyophyllum shimeji</name>
    <name type="common">Hon-shimeji</name>
    <name type="synonym">Tricholoma shimeji</name>
    <dbReference type="NCBI Taxonomy" id="47721"/>
    <lineage>
        <taxon>Eukaryota</taxon>
        <taxon>Fungi</taxon>
        <taxon>Dikarya</taxon>
        <taxon>Basidiomycota</taxon>
        <taxon>Agaricomycotina</taxon>
        <taxon>Agaricomycetes</taxon>
        <taxon>Agaricomycetidae</taxon>
        <taxon>Agaricales</taxon>
        <taxon>Tricholomatineae</taxon>
        <taxon>Lyophyllaceae</taxon>
        <taxon>Lyophyllum</taxon>
    </lineage>
</organism>
<feature type="compositionally biased region" description="Polar residues" evidence="9">
    <location>
        <begin position="108"/>
        <end position="120"/>
    </location>
</feature>
<dbReference type="GO" id="GO:0030286">
    <property type="term" value="C:dynein complex"/>
    <property type="evidence" value="ECO:0007669"/>
    <property type="project" value="UniProtKB-KW"/>
</dbReference>
<feature type="compositionally biased region" description="Pro residues" evidence="9">
    <location>
        <begin position="1163"/>
        <end position="1178"/>
    </location>
</feature>
<keyword evidence="5" id="KW-0243">Dynein</keyword>
<feature type="compositionally biased region" description="Polar residues" evidence="9">
    <location>
        <begin position="179"/>
        <end position="206"/>
    </location>
</feature>
<feature type="compositionally biased region" description="Low complexity" evidence="9">
    <location>
        <begin position="83"/>
        <end position="94"/>
    </location>
</feature>
<protein>
    <submittedName>
        <fullName evidence="11">Dynein associated protein</fullName>
    </submittedName>
</protein>
<dbReference type="GO" id="GO:0000743">
    <property type="term" value="P:nuclear migration involved in conjugation with cellular fusion"/>
    <property type="evidence" value="ECO:0007669"/>
    <property type="project" value="TreeGrafter"/>
</dbReference>
<dbReference type="GO" id="GO:0005874">
    <property type="term" value="C:microtubule"/>
    <property type="evidence" value="ECO:0007669"/>
    <property type="project" value="UniProtKB-KW"/>
</dbReference>
<dbReference type="InterPro" id="IPR036859">
    <property type="entry name" value="CAP-Gly_dom_sf"/>
</dbReference>
<dbReference type="PANTHER" id="PTHR18916">
    <property type="entry name" value="DYNACTIN 1-RELATED MICROTUBULE-BINDING"/>
    <property type="match status" value="1"/>
</dbReference>
<dbReference type="Proteomes" id="UP001063166">
    <property type="component" value="Unassembled WGS sequence"/>
</dbReference>
<evidence type="ECO:0000256" key="5">
    <source>
        <dbReference type="ARBA" id="ARBA00023017"/>
    </source>
</evidence>
<dbReference type="PROSITE" id="PS50245">
    <property type="entry name" value="CAP_GLY_2"/>
    <property type="match status" value="1"/>
</dbReference>
<keyword evidence="6 8" id="KW-0175">Coiled coil</keyword>
<dbReference type="GO" id="GO:0051301">
    <property type="term" value="P:cell division"/>
    <property type="evidence" value="ECO:0007669"/>
    <property type="project" value="UniProtKB-KW"/>
</dbReference>
<feature type="region of interest" description="Disordered" evidence="9">
    <location>
        <begin position="1162"/>
        <end position="1203"/>
    </location>
</feature>
<dbReference type="GO" id="GO:0005816">
    <property type="term" value="C:spindle pole body"/>
    <property type="evidence" value="ECO:0007669"/>
    <property type="project" value="TreeGrafter"/>
</dbReference>
<feature type="compositionally biased region" description="Low complexity" evidence="9">
    <location>
        <begin position="208"/>
        <end position="238"/>
    </location>
</feature>
<comment type="caution">
    <text evidence="11">The sequence shown here is derived from an EMBL/GenBank/DDBJ whole genome shotgun (WGS) entry which is preliminary data.</text>
</comment>
<keyword evidence="4" id="KW-0493">Microtubule</keyword>
<evidence type="ECO:0000313" key="12">
    <source>
        <dbReference type="Proteomes" id="UP001063166"/>
    </source>
</evidence>
<accession>A0A9P3USV9</accession>
<sequence>MDTTEGPALGTIITTSQGKGVVRFSGATAFSKGKWVGVELYEPNGKNDGSVQGVQYFSCKMGYGIFIRASQIKATHGPEIEVRPAPAVRAPGAGHQRTPSSGLLRANSLRTPPSSNASPRSQSPAKPTAASSSTTSVPTLTTLRMPKAAGSPTKRNSLTLQQPRRSFPILQASAEDHTNSPSPSSPTRIQSSPNGQPPKRTSSPLTGQPPSSQPPRRTSSPLSLPPVGVSPPSHVPTSNVPPRPPPASFQVTSPEPARPPSRPPSSLRNPLKVQERIQDDQELQELRAKIRVLEAKRADDSRHVQELETRLSEAESFVALRPKLQAKLMSQQTELTAVKRELADLQQLSQLTETRLLDAQEQLEMCMLDKEVAEERAEIAEAELEEVKEKLAVVEVEIGVLREGGAGGDAGSSGKDSLAYIQLEKQNERLKEALIKLRDITQETEQEQRRRIAEMEKDIVGVDDLQSQYESTLIKLSNAEVQIEDLKLQLDDALGAEEMLVQLTERNLMLGEKIEEMRITIEDLEALKELSDELEENHVETEKQLNEDLNKKDAEIREHLQKIETLEEACQDLENTISQFRELVLQLQHELDDLRTQTQTAQHESATAASQTAAMMSLNMKLQSSASKNQAKNIDLEIRSLEARETRELLNIVQPYLPELYVDSDTDATNCYLFFQRLAYKADIINTVVAQAHGLPDSLNGSVSEVLVGVCEMRARISGLSTLCKRFAAILRRCDVESFLNIGRIYPEIAPMEKRIDMHINLLRRDEFREMECVSDIVKIQAQFDHLAETYFDGFDHDLGERELGYVLSFDHDLDMFSASIGLAKTSVESILQEEEVTLDMGGYDINKELFEPLQTLLDQSKSAKLVSKKLTKRLDELIEDSTALKAHLIPEMKGLSNLAAELVNFGISLAQQIMPHLSDARAAKAPFQLTTLLALVKQTATATVAKDLKPGDSVWDAIRAAIAVVVQDGGKLLPLALEAENVLKISGTAPWVTRVAEIKASLAVNVEAERKVAQLNDEMQGLVRSLKTKDQSIQESSVKIELMERRMEAAKKQADTIADLESELSKARRQERAYEEAMEQLQADLDTLEQDNAKLKALTAGQERQAAGTQQVDAEPVPIEGSLETSHLLEQIDALRGTVRFLRTENSYLKSQDLLKEIESLPPLPTPISRMPTPPLDPSGLSDSDESDSDTPPTPPTLRSLATETKLLYRDVIKFSSSPKVVDLSALNAKRAEAKGGKVWLPKKQTPAHHVWERKMEAERLSRRVRGLLDKANAIGSL</sequence>
<feature type="coiled-coil region" evidence="8">
    <location>
        <begin position="999"/>
        <end position="1106"/>
    </location>
</feature>
<evidence type="ECO:0000256" key="8">
    <source>
        <dbReference type="SAM" id="Coils"/>
    </source>
</evidence>
<feature type="compositionally biased region" description="Polar residues" evidence="9">
    <location>
        <begin position="153"/>
        <end position="162"/>
    </location>
</feature>
<comment type="subcellular location">
    <subcellularLocation>
        <location evidence="1">Cytoplasm</location>
        <location evidence="1">Cytoskeleton</location>
    </subcellularLocation>
</comment>
<dbReference type="PROSITE" id="PS00845">
    <property type="entry name" value="CAP_GLY_1"/>
    <property type="match status" value="1"/>
</dbReference>
<evidence type="ECO:0000256" key="1">
    <source>
        <dbReference type="ARBA" id="ARBA00004245"/>
    </source>
</evidence>
<feature type="compositionally biased region" description="Low complexity" evidence="9">
    <location>
        <begin position="121"/>
        <end position="142"/>
    </location>
</feature>
<dbReference type="Pfam" id="PF01302">
    <property type="entry name" value="CAP_GLY"/>
    <property type="match status" value="1"/>
</dbReference>
<dbReference type="GO" id="GO:0051286">
    <property type="term" value="C:cell tip"/>
    <property type="evidence" value="ECO:0007669"/>
    <property type="project" value="TreeGrafter"/>
</dbReference>
<dbReference type="SUPFAM" id="SSF57997">
    <property type="entry name" value="Tropomyosin"/>
    <property type="match status" value="1"/>
</dbReference>
<gene>
    <name evidence="11" type="ORF">LshimejAT787_1400840</name>
</gene>
<evidence type="ECO:0000259" key="10">
    <source>
        <dbReference type="PROSITE" id="PS50245"/>
    </source>
</evidence>
<dbReference type="InterPro" id="IPR022157">
    <property type="entry name" value="Dynactin"/>
</dbReference>
<dbReference type="GO" id="GO:0000132">
    <property type="term" value="P:establishment of mitotic spindle orientation"/>
    <property type="evidence" value="ECO:0007669"/>
    <property type="project" value="TreeGrafter"/>
</dbReference>
<comment type="similarity">
    <text evidence="2">Belongs to the dynactin 150 kDa subunit family.</text>
</comment>
<feature type="coiled-coil region" evidence="8">
    <location>
        <begin position="276"/>
        <end position="604"/>
    </location>
</feature>
<evidence type="ECO:0000256" key="3">
    <source>
        <dbReference type="ARBA" id="ARBA00022490"/>
    </source>
</evidence>
<evidence type="ECO:0000256" key="9">
    <source>
        <dbReference type="SAM" id="MobiDB-lite"/>
    </source>
</evidence>
<name>A0A9P3USV9_LYOSH</name>